<reference evidence="2 3" key="1">
    <citation type="submission" date="2024-01" db="EMBL/GenBank/DDBJ databases">
        <title>The genome sequence of Erythrobacteraceae sp. strain 1XM1-14.</title>
        <authorList>
            <person name="Liu Y."/>
        </authorList>
    </citation>
    <scope>NUCLEOTIDE SEQUENCE [LARGE SCALE GENOMIC DNA]</scope>
    <source>
        <strain evidence="2 3">1XM1-14</strain>
    </source>
</reference>
<evidence type="ECO:0000256" key="1">
    <source>
        <dbReference type="SAM" id="MobiDB-lite"/>
    </source>
</evidence>
<feature type="compositionally biased region" description="Acidic residues" evidence="1">
    <location>
        <begin position="336"/>
        <end position="345"/>
    </location>
</feature>
<organism evidence="2 3">
    <name type="scientific">Altererythrobacter litoralis</name>
    <dbReference type="NCBI Taxonomy" id="3113904"/>
    <lineage>
        <taxon>Bacteria</taxon>
        <taxon>Pseudomonadati</taxon>
        <taxon>Pseudomonadota</taxon>
        <taxon>Alphaproteobacteria</taxon>
        <taxon>Sphingomonadales</taxon>
        <taxon>Erythrobacteraceae</taxon>
        <taxon>Altererythrobacter</taxon>
    </lineage>
</organism>
<proteinExistence type="predicted"/>
<evidence type="ECO:0000313" key="3">
    <source>
        <dbReference type="Proteomes" id="UP001343492"/>
    </source>
</evidence>
<evidence type="ECO:0000313" key="2">
    <source>
        <dbReference type="EMBL" id="MEE1877815.1"/>
    </source>
</evidence>
<protein>
    <recommendedName>
        <fullName evidence="4">PAS domain-containing protein</fullName>
    </recommendedName>
</protein>
<dbReference type="EMBL" id="JAZDQV010000007">
    <property type="protein sequence ID" value="MEE1877815.1"/>
    <property type="molecule type" value="Genomic_DNA"/>
</dbReference>
<name>A0ABU7GFX7_9SPHN</name>
<comment type="caution">
    <text evidence="2">The sequence shown here is derived from an EMBL/GenBank/DDBJ whole genome shotgun (WGS) entry which is preliminary data.</text>
</comment>
<feature type="region of interest" description="Disordered" evidence="1">
    <location>
        <begin position="330"/>
        <end position="377"/>
    </location>
</feature>
<feature type="compositionally biased region" description="Acidic residues" evidence="1">
    <location>
        <begin position="246"/>
        <end position="259"/>
    </location>
</feature>
<gene>
    <name evidence="2" type="ORF">VRS74_08970</name>
</gene>
<sequence length="588" mass="64345">MDSLRGSFDTPDFTDVSTDFDLADEDIARDLPPAAIGQDERRMQVRAYNHWASLLGERNFPSIEELDPENLTDFGPYSVLLDFSTGIEDPAIQFLGDQLAAECGAEGRIDKLSDVPSRSLLSRITDHYLQILANQAPIGFEAEFVNQRGVTILYRGILLPYSSDNDTIDFIYGVINWKEMADQAAADELLLEIDQALETEEDELAMRDSDPVTDWADGPSADDSDAPESASEASNISDIGNFGQFGDEDEDEDSFELPEPDFGHYGLDVDYEDEEEDEANYDFASLTDHIAPPTKKALSLDLDELAALPPLPETSGEIGYDSSAFDSAPANFSWSEEADSDDSSFDEAPASHSWNEQAESDADNGADSGSFEADDEDEGDFVAELPADAGLYDYLAAAREAAKSARNSEDRSRHSLYVAVGQAYDFSLAAQESPEDYAELLDECGIAAQERAPMTPVVKLVFGADYDKTRLTEYAAALSYAHRVGIAHGALSSYLSEAEGGLKGVVNAERKWRREQAGKEVEAADGVREALAKKMRELEPQDFGDLEPEGGEFALVMIRRTEDGEIVVLGEVEQDIPLIERAARKLLG</sequence>
<evidence type="ECO:0008006" key="4">
    <source>
        <dbReference type="Google" id="ProtNLM"/>
    </source>
</evidence>
<dbReference type="Proteomes" id="UP001343492">
    <property type="component" value="Unassembled WGS sequence"/>
</dbReference>
<dbReference type="RefSeq" id="WP_354144918.1">
    <property type="nucleotide sequence ID" value="NZ_JAZDQV010000007.1"/>
</dbReference>
<feature type="region of interest" description="Disordered" evidence="1">
    <location>
        <begin position="202"/>
        <end position="267"/>
    </location>
</feature>
<keyword evidence="3" id="KW-1185">Reference proteome</keyword>
<accession>A0ABU7GFX7</accession>